<dbReference type="VEuPathDB" id="VectorBase:ASIS015202"/>
<dbReference type="EMBL" id="ATLV01013377">
    <property type="status" value="NOT_ANNOTATED_CDS"/>
    <property type="molecule type" value="Genomic_DNA"/>
</dbReference>
<organism evidence="1">
    <name type="scientific">Anopheles sinensis</name>
    <name type="common">Mosquito</name>
    <dbReference type="NCBI Taxonomy" id="74873"/>
    <lineage>
        <taxon>Eukaryota</taxon>
        <taxon>Metazoa</taxon>
        <taxon>Ecdysozoa</taxon>
        <taxon>Arthropoda</taxon>
        <taxon>Hexapoda</taxon>
        <taxon>Insecta</taxon>
        <taxon>Pterygota</taxon>
        <taxon>Neoptera</taxon>
        <taxon>Endopterygota</taxon>
        <taxon>Diptera</taxon>
        <taxon>Nematocera</taxon>
        <taxon>Culicoidea</taxon>
        <taxon>Culicidae</taxon>
        <taxon>Anophelinae</taxon>
        <taxon>Anopheles</taxon>
    </lineage>
</organism>
<gene>
    <name evidence="1" type="ORF">ZHAS_00005008</name>
</gene>
<dbReference type="OrthoDB" id="7663308at2759"/>
<accession>A0A084VIP3</accession>
<sequence length="162" mass="18578">MEENVVLAVRADMLGEDGKAGVAGIYGDYGKNGWDMGYADYSVSRVFTEPWPKYYGLDGNSKLTLDYQTEQSSSNVYCPYKDSIDHNQIYATIKQSAIDIKRQTKYTGHEKARDNSDRKHYALATRKNTILERTIRDTYADYLFMDKMNSDRKKALHLMQTG</sequence>
<dbReference type="EnsemblMetazoa" id="ASIC005008-RA">
    <property type="protein sequence ID" value="ASIC005008-PA"/>
    <property type="gene ID" value="ASIC005008"/>
</dbReference>
<dbReference type="Proteomes" id="UP000030765">
    <property type="component" value="Unassembled WGS sequence"/>
</dbReference>
<reference evidence="2" key="2">
    <citation type="submission" date="2020-05" db="UniProtKB">
        <authorList>
            <consortium name="EnsemblMetazoa"/>
        </authorList>
    </citation>
    <scope>IDENTIFICATION</scope>
</reference>
<name>A0A084VIP3_ANOSI</name>
<dbReference type="EMBL" id="KE524854">
    <property type="protein sequence ID" value="KFB37837.1"/>
    <property type="molecule type" value="Genomic_DNA"/>
</dbReference>
<protein>
    <submittedName>
        <fullName evidence="1 2">Protein translocase subunit secA</fullName>
    </submittedName>
</protein>
<dbReference type="AlphaFoldDB" id="A0A084VIP3"/>
<evidence type="ECO:0000313" key="1">
    <source>
        <dbReference type="EMBL" id="KFB37837.1"/>
    </source>
</evidence>
<evidence type="ECO:0000313" key="3">
    <source>
        <dbReference type="Proteomes" id="UP000030765"/>
    </source>
</evidence>
<keyword evidence="3" id="KW-1185">Reference proteome</keyword>
<dbReference type="VEuPathDB" id="VectorBase:ASIC005008"/>
<dbReference type="STRING" id="74873.A0A084VIP3"/>
<reference evidence="1 3" key="1">
    <citation type="journal article" date="2014" name="BMC Genomics">
        <title>Genome sequence of Anopheles sinensis provides insight into genetics basis of mosquito competence for malaria parasites.</title>
        <authorList>
            <person name="Zhou D."/>
            <person name="Zhang D."/>
            <person name="Ding G."/>
            <person name="Shi L."/>
            <person name="Hou Q."/>
            <person name="Ye Y."/>
            <person name="Xu Y."/>
            <person name="Zhou H."/>
            <person name="Xiong C."/>
            <person name="Li S."/>
            <person name="Yu J."/>
            <person name="Hong S."/>
            <person name="Yu X."/>
            <person name="Zou P."/>
            <person name="Chen C."/>
            <person name="Chang X."/>
            <person name="Wang W."/>
            <person name="Lv Y."/>
            <person name="Sun Y."/>
            <person name="Ma L."/>
            <person name="Shen B."/>
            <person name="Zhu C."/>
        </authorList>
    </citation>
    <scope>NUCLEOTIDE SEQUENCE [LARGE SCALE GENOMIC DNA]</scope>
</reference>
<proteinExistence type="predicted"/>
<evidence type="ECO:0000313" key="2">
    <source>
        <dbReference type="EnsemblMetazoa" id="ASIC005008-PA"/>
    </source>
</evidence>